<dbReference type="RefSeq" id="WP_341406539.1">
    <property type="nucleotide sequence ID" value="NZ_JBBUKT010000008.1"/>
</dbReference>
<dbReference type="NCBIfam" id="TIGR02595">
    <property type="entry name" value="PEP_CTERM"/>
    <property type="match status" value="1"/>
</dbReference>
<organism evidence="2 3">
    <name type="scientific">Luteolibacter soli</name>
    <dbReference type="NCBI Taxonomy" id="3135280"/>
    <lineage>
        <taxon>Bacteria</taxon>
        <taxon>Pseudomonadati</taxon>
        <taxon>Verrucomicrobiota</taxon>
        <taxon>Verrucomicrobiia</taxon>
        <taxon>Verrucomicrobiales</taxon>
        <taxon>Verrucomicrobiaceae</taxon>
        <taxon>Luteolibacter</taxon>
    </lineage>
</organism>
<proteinExistence type="predicted"/>
<dbReference type="Proteomes" id="UP001371305">
    <property type="component" value="Unassembled WGS sequence"/>
</dbReference>
<dbReference type="InterPro" id="IPR013424">
    <property type="entry name" value="Ice-binding_C"/>
</dbReference>
<comment type="caution">
    <text evidence="2">The sequence shown here is derived from an EMBL/GenBank/DDBJ whole genome shotgun (WGS) entry which is preliminary data.</text>
</comment>
<dbReference type="EMBL" id="JBBUKT010000008">
    <property type="protein sequence ID" value="MEK7952782.1"/>
    <property type="molecule type" value="Genomic_DNA"/>
</dbReference>
<gene>
    <name evidence="2" type="ORF">WKV53_19870</name>
</gene>
<evidence type="ECO:0000256" key="1">
    <source>
        <dbReference type="SAM" id="SignalP"/>
    </source>
</evidence>
<feature type="signal peptide" evidence="1">
    <location>
        <begin position="1"/>
        <end position="22"/>
    </location>
</feature>
<name>A0ABU9AYD1_9BACT</name>
<protein>
    <submittedName>
        <fullName evidence="2">PEP-CTERM sorting domain-containing protein</fullName>
    </submittedName>
</protein>
<evidence type="ECO:0000313" key="3">
    <source>
        <dbReference type="Proteomes" id="UP001371305"/>
    </source>
</evidence>
<feature type="chain" id="PRO_5046946035" evidence="1">
    <location>
        <begin position="23"/>
        <end position="251"/>
    </location>
</feature>
<evidence type="ECO:0000313" key="2">
    <source>
        <dbReference type="EMBL" id="MEK7952782.1"/>
    </source>
</evidence>
<keyword evidence="3" id="KW-1185">Reference proteome</keyword>
<keyword evidence="1" id="KW-0732">Signal</keyword>
<reference evidence="2 3" key="1">
    <citation type="submission" date="2024-04" db="EMBL/GenBank/DDBJ databases">
        <title>Luteolibacter sp. isolated from soil.</title>
        <authorList>
            <person name="An J."/>
        </authorList>
    </citation>
    <scope>NUCLEOTIDE SEQUENCE [LARGE SCALE GENOMIC DNA]</scope>
    <source>
        <strain evidence="2 3">Y139</strain>
    </source>
</reference>
<sequence length="251" mass="26969">MKIKAILLATVAQLLAVVPSHAVQTYITSELAYMTPAYLQISHPETGGQSAYVQLPKAQLTTTLEIDPDHLTARLSGSMGGSSATISYTTGVTNQRVNDYAPQFPQGPQPHFADGYSTVTVTLDLSAATFDSGDRALTWTGKTYRFGPGDIGTMQGLMTYSMTVFSEGESKTTTQSQNFTVRFTTNGVLDLTDYPTNSSIQMDILANGMPGAYGSAPNGFQSQFVLIPEPSSALLSAGILALFLRRKRQRC</sequence>
<accession>A0ABU9AYD1</accession>